<sequence length="53" mass="5389">MVEKEAGSNTVNVGNAAGVIGFYAATPVAKQTVTTVSLLSLQTALINLGLIEI</sequence>
<dbReference type="EMBL" id="LAZR01021024">
    <property type="protein sequence ID" value="KKL86743.1"/>
    <property type="molecule type" value="Genomic_DNA"/>
</dbReference>
<gene>
    <name evidence="1" type="ORF">LCGC14_1941660</name>
</gene>
<accession>A0A0F9FKF6</accession>
<protein>
    <submittedName>
        <fullName evidence="1">Uncharacterized protein</fullName>
    </submittedName>
</protein>
<reference evidence="1" key="1">
    <citation type="journal article" date="2015" name="Nature">
        <title>Complex archaea that bridge the gap between prokaryotes and eukaryotes.</title>
        <authorList>
            <person name="Spang A."/>
            <person name="Saw J.H."/>
            <person name="Jorgensen S.L."/>
            <person name="Zaremba-Niedzwiedzka K."/>
            <person name="Martijn J."/>
            <person name="Lind A.E."/>
            <person name="van Eijk R."/>
            <person name="Schleper C."/>
            <person name="Guy L."/>
            <person name="Ettema T.J."/>
        </authorList>
    </citation>
    <scope>NUCLEOTIDE SEQUENCE</scope>
</reference>
<comment type="caution">
    <text evidence="1">The sequence shown here is derived from an EMBL/GenBank/DDBJ whole genome shotgun (WGS) entry which is preliminary data.</text>
</comment>
<dbReference type="AlphaFoldDB" id="A0A0F9FKF6"/>
<evidence type="ECO:0000313" key="1">
    <source>
        <dbReference type="EMBL" id="KKL86743.1"/>
    </source>
</evidence>
<proteinExistence type="predicted"/>
<name>A0A0F9FKF6_9ZZZZ</name>
<organism evidence="1">
    <name type="scientific">marine sediment metagenome</name>
    <dbReference type="NCBI Taxonomy" id="412755"/>
    <lineage>
        <taxon>unclassified sequences</taxon>
        <taxon>metagenomes</taxon>
        <taxon>ecological metagenomes</taxon>
    </lineage>
</organism>